<feature type="compositionally biased region" description="Basic residues" evidence="1">
    <location>
        <begin position="110"/>
        <end position="121"/>
    </location>
</feature>
<comment type="caution">
    <text evidence="2">The sequence shown here is derived from an EMBL/GenBank/DDBJ whole genome shotgun (WGS) entry which is preliminary data.</text>
</comment>
<dbReference type="Proteomes" id="UP000483820">
    <property type="component" value="Chromosome IV"/>
</dbReference>
<feature type="region of interest" description="Disordered" evidence="1">
    <location>
        <begin position="1"/>
        <end position="121"/>
    </location>
</feature>
<accession>A0A6A5GPZ1</accession>
<reference evidence="2 3" key="1">
    <citation type="submission" date="2019-12" db="EMBL/GenBank/DDBJ databases">
        <title>Chromosome-level assembly of the Caenorhabditis remanei genome.</title>
        <authorList>
            <person name="Teterina A.A."/>
            <person name="Willis J.H."/>
            <person name="Phillips P.C."/>
        </authorList>
    </citation>
    <scope>NUCLEOTIDE SEQUENCE [LARGE SCALE GENOMIC DNA]</scope>
    <source>
        <strain evidence="2 3">PX506</strain>
        <tissue evidence="2">Whole organism</tissue>
    </source>
</reference>
<name>A0A6A5GPZ1_CAERE</name>
<feature type="compositionally biased region" description="Gly residues" evidence="1">
    <location>
        <begin position="96"/>
        <end position="109"/>
    </location>
</feature>
<organism evidence="2 3">
    <name type="scientific">Caenorhabditis remanei</name>
    <name type="common">Caenorhabditis vulgaris</name>
    <dbReference type="NCBI Taxonomy" id="31234"/>
    <lineage>
        <taxon>Eukaryota</taxon>
        <taxon>Metazoa</taxon>
        <taxon>Ecdysozoa</taxon>
        <taxon>Nematoda</taxon>
        <taxon>Chromadorea</taxon>
        <taxon>Rhabditida</taxon>
        <taxon>Rhabditina</taxon>
        <taxon>Rhabditomorpha</taxon>
        <taxon>Rhabditoidea</taxon>
        <taxon>Rhabditidae</taxon>
        <taxon>Peloderinae</taxon>
        <taxon>Caenorhabditis</taxon>
    </lineage>
</organism>
<evidence type="ECO:0000256" key="1">
    <source>
        <dbReference type="SAM" id="MobiDB-lite"/>
    </source>
</evidence>
<dbReference type="AlphaFoldDB" id="A0A6A5GPZ1"/>
<dbReference type="EMBL" id="WUAV01000004">
    <property type="protein sequence ID" value="KAF1756539.1"/>
    <property type="molecule type" value="Genomic_DNA"/>
</dbReference>
<dbReference type="RefSeq" id="XP_053584331.1">
    <property type="nucleotide sequence ID" value="XM_053729559.1"/>
</dbReference>
<proteinExistence type="predicted"/>
<feature type="compositionally biased region" description="Basic residues" evidence="1">
    <location>
        <begin position="41"/>
        <end position="56"/>
    </location>
</feature>
<dbReference type="KEGG" id="crq:GCK72_012992"/>
<evidence type="ECO:0000313" key="3">
    <source>
        <dbReference type="Proteomes" id="UP000483820"/>
    </source>
</evidence>
<dbReference type="CTD" id="78775676"/>
<evidence type="ECO:0000313" key="2">
    <source>
        <dbReference type="EMBL" id="KAF1756539.1"/>
    </source>
</evidence>
<sequence>MVLKKERKQKEDELEQSEFPEERSLSPSGMSDEQQNEKNHQLSRRLRGDRNRKHQRGPCGRSQRRGPCGTQVVDGRRSPIKLRARPPTEAPTTNQRGGGGRGGRTNGGRGARRQFGRGRKN</sequence>
<protein>
    <submittedName>
        <fullName evidence="2">Uncharacterized protein</fullName>
    </submittedName>
</protein>
<gene>
    <name evidence="2" type="ORF">GCK72_012992</name>
</gene>
<dbReference type="GeneID" id="78775676"/>